<feature type="transmembrane region" description="Helical" evidence="1">
    <location>
        <begin position="5"/>
        <end position="25"/>
    </location>
</feature>
<evidence type="ECO:0000313" key="3">
    <source>
        <dbReference type="Proteomes" id="UP000662314"/>
    </source>
</evidence>
<dbReference type="GO" id="GO:0016679">
    <property type="term" value="F:oxidoreductase activity, acting on diphenols and related substances as donors"/>
    <property type="evidence" value="ECO:0007669"/>
    <property type="project" value="TreeGrafter"/>
</dbReference>
<keyword evidence="1" id="KW-0812">Transmembrane</keyword>
<feature type="transmembrane region" description="Helical" evidence="1">
    <location>
        <begin position="73"/>
        <end position="92"/>
    </location>
</feature>
<dbReference type="GO" id="GO:0020037">
    <property type="term" value="F:heme binding"/>
    <property type="evidence" value="ECO:0007669"/>
    <property type="project" value="TreeGrafter"/>
</dbReference>
<evidence type="ECO:0000313" key="2">
    <source>
        <dbReference type="EMBL" id="MBH8573463.1"/>
    </source>
</evidence>
<keyword evidence="3" id="KW-1185">Reference proteome</keyword>
<dbReference type="PANTHER" id="PTHR36964">
    <property type="entry name" value="PROTEIN-METHIONINE-SULFOXIDE REDUCTASE HEME-BINDING SUBUNIT MSRQ"/>
    <property type="match status" value="1"/>
</dbReference>
<dbReference type="GO" id="GO:0010181">
    <property type="term" value="F:FMN binding"/>
    <property type="evidence" value="ECO:0007669"/>
    <property type="project" value="TreeGrafter"/>
</dbReference>
<name>A0A8J7LEW5_9NOST</name>
<reference evidence="2 3" key="1">
    <citation type="journal article" date="2021" name="Int. J. Syst. Evol. Microbiol.">
        <title>Amazonocrinis nigriterrae gen. nov., sp. nov., Atlanticothrix silvestris gen. nov., sp. nov. and Dendronalium phyllosphericum gen. nov., sp. nov., nostocacean cyanobacteria from Brazilian environments.</title>
        <authorList>
            <person name="Alvarenga D.O."/>
            <person name="Andreote A.P.D."/>
            <person name="Branco L.H.Z."/>
            <person name="Delbaje E."/>
            <person name="Cruz R.B."/>
            <person name="Varani A.M."/>
            <person name="Fiore M.F."/>
        </authorList>
    </citation>
    <scope>NUCLEOTIDE SEQUENCE [LARGE SCALE GENOMIC DNA]</scope>
    <source>
        <strain evidence="2 3">CENA369</strain>
    </source>
</reference>
<dbReference type="Proteomes" id="UP000662314">
    <property type="component" value="Unassembled WGS sequence"/>
</dbReference>
<comment type="caution">
    <text evidence="2">The sequence shown here is derived from an EMBL/GenBank/DDBJ whole genome shotgun (WGS) entry which is preliminary data.</text>
</comment>
<dbReference type="EMBL" id="JAECZA010000033">
    <property type="protein sequence ID" value="MBH8573463.1"/>
    <property type="molecule type" value="Genomic_DNA"/>
</dbReference>
<dbReference type="PANTHER" id="PTHR36964:SF1">
    <property type="entry name" value="PROTEIN-METHIONINE-SULFOXIDE REDUCTASE HEME-BINDING SUBUNIT MSRQ"/>
    <property type="match status" value="1"/>
</dbReference>
<accession>A0A8J7LEW5</accession>
<protein>
    <submittedName>
        <fullName evidence="2">Iron reductase</fullName>
    </submittedName>
</protein>
<sequence>MGKGYLVFSQLVIWGYIISALLTFVLKIAPLANIIGFVSLIYYSATIYPSIFKIVFPHFHKHTFIKLLSKNRRYFGIAAFCFASHHSVLVIFNKKLNLLNFGTCIHTFTGLSILVIFTLLAVTSNDISIKLLKSNWKKLHTLTYLVIFILPLHILLKMYGSWTYITPIAMIIVLISFFMLSQKLTIQFIQSLNKQLINVYIRR</sequence>
<dbReference type="AlphaFoldDB" id="A0A8J7LEW5"/>
<keyword evidence="1" id="KW-0472">Membrane</keyword>
<feature type="transmembrane region" description="Helical" evidence="1">
    <location>
        <begin position="162"/>
        <end position="180"/>
    </location>
</feature>
<proteinExistence type="predicted"/>
<keyword evidence="1" id="KW-1133">Transmembrane helix</keyword>
<evidence type="ECO:0000256" key="1">
    <source>
        <dbReference type="SAM" id="Phobius"/>
    </source>
</evidence>
<gene>
    <name evidence="2" type="ORF">I8752_10635</name>
</gene>
<dbReference type="InterPro" id="IPR022837">
    <property type="entry name" value="MsrQ-like"/>
</dbReference>
<organism evidence="2 3">
    <name type="scientific">Dendronalium phyllosphericum CENA369</name>
    <dbReference type="NCBI Taxonomy" id="1725256"/>
    <lineage>
        <taxon>Bacteria</taxon>
        <taxon>Bacillati</taxon>
        <taxon>Cyanobacteriota</taxon>
        <taxon>Cyanophyceae</taxon>
        <taxon>Nostocales</taxon>
        <taxon>Nostocaceae</taxon>
        <taxon>Dendronalium</taxon>
        <taxon>Dendronalium phyllosphericum</taxon>
    </lineage>
</organism>
<feature type="transmembrane region" description="Helical" evidence="1">
    <location>
        <begin position="98"/>
        <end position="119"/>
    </location>
</feature>
<feature type="transmembrane region" description="Helical" evidence="1">
    <location>
        <begin position="31"/>
        <end position="52"/>
    </location>
</feature>
<dbReference type="GO" id="GO:0005886">
    <property type="term" value="C:plasma membrane"/>
    <property type="evidence" value="ECO:0007669"/>
    <property type="project" value="TreeGrafter"/>
</dbReference>